<dbReference type="GO" id="GO:0032153">
    <property type="term" value="C:cell division site"/>
    <property type="evidence" value="ECO:0007669"/>
    <property type="project" value="TreeGrafter"/>
</dbReference>
<feature type="transmembrane region" description="Helical" evidence="21">
    <location>
        <begin position="106"/>
        <end position="129"/>
    </location>
</feature>
<evidence type="ECO:0000256" key="8">
    <source>
        <dbReference type="ARBA" id="ARBA00022960"/>
    </source>
</evidence>
<feature type="transmembrane region" description="Helical" evidence="21">
    <location>
        <begin position="267"/>
        <end position="287"/>
    </location>
</feature>
<evidence type="ECO:0000256" key="19">
    <source>
        <dbReference type="ARBA" id="ARBA00044770"/>
    </source>
</evidence>
<evidence type="ECO:0000256" key="6">
    <source>
        <dbReference type="ARBA" id="ARBA00022679"/>
    </source>
</evidence>
<gene>
    <name evidence="22" type="primary">ftsW</name>
    <name evidence="22" type="ORF">IFK94_07035</name>
</gene>
<comment type="similarity">
    <text evidence="16">Belongs to the SEDS family. FtsW subfamily.</text>
</comment>
<evidence type="ECO:0000256" key="2">
    <source>
        <dbReference type="ARBA" id="ARBA00004752"/>
    </source>
</evidence>
<evidence type="ECO:0000256" key="7">
    <source>
        <dbReference type="ARBA" id="ARBA00022692"/>
    </source>
</evidence>
<evidence type="ECO:0000256" key="12">
    <source>
        <dbReference type="ARBA" id="ARBA00023306"/>
    </source>
</evidence>
<evidence type="ECO:0000256" key="11">
    <source>
        <dbReference type="ARBA" id="ARBA00023136"/>
    </source>
</evidence>
<comment type="caution">
    <text evidence="22">The sequence shown here is derived from an EMBL/GenBank/DDBJ whole genome shotgun (WGS) entry which is preliminary data.</text>
</comment>
<organism evidence="22 23">
    <name type="scientific">Candidatus Polarisedimenticola svalbardensis</name>
    <dbReference type="NCBI Taxonomy" id="2886004"/>
    <lineage>
        <taxon>Bacteria</taxon>
        <taxon>Pseudomonadati</taxon>
        <taxon>Acidobacteriota</taxon>
        <taxon>Candidatus Polarisedimenticolia</taxon>
        <taxon>Candidatus Polarisedimenticolales</taxon>
        <taxon>Candidatus Polarisedimenticolaceae</taxon>
        <taxon>Candidatus Polarisedimenticola</taxon>
    </lineage>
</organism>
<evidence type="ECO:0000256" key="18">
    <source>
        <dbReference type="ARBA" id="ARBA00041418"/>
    </source>
</evidence>
<keyword evidence="3" id="KW-1003">Cell membrane</keyword>
<dbReference type="GO" id="GO:0008360">
    <property type="term" value="P:regulation of cell shape"/>
    <property type="evidence" value="ECO:0007669"/>
    <property type="project" value="UniProtKB-KW"/>
</dbReference>
<feature type="transmembrane region" description="Helical" evidence="21">
    <location>
        <begin position="330"/>
        <end position="354"/>
    </location>
</feature>
<name>A0A8J7CE90_9BACT</name>
<comment type="catalytic activity">
    <reaction evidence="20">
        <text>[GlcNAc-(1-&gt;4)-Mur2Ac(oyl-L-Ala-gamma-D-Glu-L-Lys-D-Ala-D-Ala)](n)-di-trans,octa-cis-undecaprenyl diphosphate + beta-D-GlcNAc-(1-&gt;4)-Mur2Ac(oyl-L-Ala-gamma-D-Glu-L-Lys-D-Ala-D-Ala)-di-trans,octa-cis-undecaprenyl diphosphate = [GlcNAc-(1-&gt;4)-Mur2Ac(oyl-L-Ala-gamma-D-Glu-L-Lys-D-Ala-D-Ala)](n+1)-di-trans,octa-cis-undecaprenyl diphosphate + di-trans,octa-cis-undecaprenyl diphosphate + H(+)</text>
        <dbReference type="Rhea" id="RHEA:23708"/>
        <dbReference type="Rhea" id="RHEA-COMP:9602"/>
        <dbReference type="Rhea" id="RHEA-COMP:9603"/>
        <dbReference type="ChEBI" id="CHEBI:15378"/>
        <dbReference type="ChEBI" id="CHEBI:58405"/>
        <dbReference type="ChEBI" id="CHEBI:60033"/>
        <dbReference type="ChEBI" id="CHEBI:78435"/>
        <dbReference type="EC" id="2.4.99.28"/>
    </reaction>
</comment>
<dbReference type="EC" id="2.4.99.28" evidence="19"/>
<dbReference type="NCBIfam" id="TIGR02614">
    <property type="entry name" value="ftsW"/>
    <property type="match status" value="1"/>
</dbReference>
<feature type="transmembrane region" description="Helical" evidence="21">
    <location>
        <begin position="45"/>
        <end position="64"/>
    </location>
</feature>
<dbReference type="GO" id="GO:0071555">
    <property type="term" value="P:cell wall organization"/>
    <property type="evidence" value="ECO:0007669"/>
    <property type="project" value="UniProtKB-KW"/>
</dbReference>
<dbReference type="GO" id="GO:0008955">
    <property type="term" value="F:peptidoglycan glycosyltransferase activity"/>
    <property type="evidence" value="ECO:0007669"/>
    <property type="project" value="UniProtKB-EC"/>
</dbReference>
<feature type="transmembrane region" description="Helical" evidence="21">
    <location>
        <begin position="299"/>
        <end position="324"/>
    </location>
</feature>
<dbReference type="InterPro" id="IPR018365">
    <property type="entry name" value="Cell_cycle_FtsW-rel_CS"/>
</dbReference>
<evidence type="ECO:0000256" key="10">
    <source>
        <dbReference type="ARBA" id="ARBA00022989"/>
    </source>
</evidence>
<dbReference type="Pfam" id="PF01098">
    <property type="entry name" value="FTSW_RODA_SPOVE"/>
    <property type="match status" value="1"/>
</dbReference>
<evidence type="ECO:0000256" key="16">
    <source>
        <dbReference type="ARBA" id="ARBA00038053"/>
    </source>
</evidence>
<evidence type="ECO:0000256" key="17">
    <source>
        <dbReference type="ARBA" id="ARBA00041185"/>
    </source>
</evidence>
<evidence type="ECO:0000256" key="4">
    <source>
        <dbReference type="ARBA" id="ARBA00022618"/>
    </source>
</evidence>
<dbReference type="PANTHER" id="PTHR30474:SF2">
    <property type="entry name" value="PEPTIDOGLYCAN GLYCOSYLTRANSFERASE FTSW-RELATED"/>
    <property type="match status" value="1"/>
</dbReference>
<dbReference type="GO" id="GO:0051301">
    <property type="term" value="P:cell division"/>
    <property type="evidence" value="ECO:0007669"/>
    <property type="project" value="UniProtKB-KW"/>
</dbReference>
<evidence type="ECO:0000256" key="15">
    <source>
        <dbReference type="ARBA" id="ARBA00033270"/>
    </source>
</evidence>
<sequence length="359" mass="38712">MPRKMTYDRWLFVTPCILLLGGMAILGSASLFVAMKYDFSSSNYYLYRQIGHAVVGIGLMFGAMMLPYRRLAEQKFVIPILLISVISLVAVLFFEDVNGSKRWIDFGIIRLQPSEFVKIGIIILLASILSRKEDRINELSAVAIPVAILVAPIAILVYVEPDLGTALIIVATTTLLLFAAGLKYRYIVVAAIVGAIPLAAAILLKPYRLQRVVEFLSGNSVGQALQSQIAIGSGGLHGVGLGRGHQQAFFLPEAHTDFIFAVIGEQLGLLGTLAVLASFLILLWRGLRTTLRAPDRFGFYLALGITCLLSLQAFTNMAVCVGLVPTTGLALPFVSYGGSSLLASLTALGLLINVSQHSN</sequence>
<evidence type="ECO:0000256" key="3">
    <source>
        <dbReference type="ARBA" id="ARBA00022475"/>
    </source>
</evidence>
<dbReference type="GO" id="GO:0015648">
    <property type="term" value="F:lipid-linked peptidoglycan transporter activity"/>
    <property type="evidence" value="ECO:0007669"/>
    <property type="project" value="TreeGrafter"/>
</dbReference>
<keyword evidence="12" id="KW-0131">Cell cycle</keyword>
<reference evidence="22 23" key="1">
    <citation type="submission" date="2020-08" db="EMBL/GenBank/DDBJ databases">
        <title>Acidobacteriota in marine sediments use diverse sulfur dissimilation pathways.</title>
        <authorList>
            <person name="Wasmund K."/>
        </authorList>
    </citation>
    <scope>NUCLEOTIDE SEQUENCE [LARGE SCALE GENOMIC DNA]</scope>
    <source>
        <strain evidence="22">MAG AM4</strain>
    </source>
</reference>
<dbReference type="EMBL" id="JACXWD010000017">
    <property type="protein sequence ID" value="MBD3867859.1"/>
    <property type="molecule type" value="Genomic_DNA"/>
</dbReference>
<dbReference type="AlphaFoldDB" id="A0A8J7CE90"/>
<comment type="pathway">
    <text evidence="2">Cell wall biogenesis; peptidoglycan biosynthesis.</text>
</comment>
<dbReference type="Proteomes" id="UP000648239">
    <property type="component" value="Unassembled WGS sequence"/>
</dbReference>
<evidence type="ECO:0000313" key="22">
    <source>
        <dbReference type="EMBL" id="MBD3867859.1"/>
    </source>
</evidence>
<feature type="transmembrane region" description="Helical" evidence="21">
    <location>
        <begin position="187"/>
        <end position="207"/>
    </location>
</feature>
<keyword evidence="8" id="KW-0133">Cell shape</keyword>
<keyword evidence="10 21" id="KW-1133">Transmembrane helix</keyword>
<evidence type="ECO:0000256" key="5">
    <source>
        <dbReference type="ARBA" id="ARBA00022676"/>
    </source>
</evidence>
<keyword evidence="11 21" id="KW-0472">Membrane</keyword>
<proteinExistence type="inferred from homology"/>
<feature type="transmembrane region" description="Helical" evidence="21">
    <location>
        <begin position="12"/>
        <end position="33"/>
    </location>
</feature>
<keyword evidence="6" id="KW-0808">Transferase</keyword>
<dbReference type="PROSITE" id="PS00428">
    <property type="entry name" value="FTSW_RODA_SPOVE"/>
    <property type="match status" value="1"/>
</dbReference>
<evidence type="ECO:0000256" key="13">
    <source>
        <dbReference type="ARBA" id="ARBA00023316"/>
    </source>
</evidence>
<dbReference type="PANTHER" id="PTHR30474">
    <property type="entry name" value="CELL CYCLE PROTEIN"/>
    <property type="match status" value="1"/>
</dbReference>
<comment type="subcellular location">
    <subcellularLocation>
        <location evidence="1">Cell membrane</location>
        <topology evidence="1">Multi-pass membrane protein</topology>
    </subcellularLocation>
</comment>
<keyword evidence="13" id="KW-0961">Cell wall biogenesis/degradation</keyword>
<keyword evidence="9" id="KW-0573">Peptidoglycan synthesis</keyword>
<feature type="transmembrane region" description="Helical" evidence="21">
    <location>
        <begin position="141"/>
        <end position="159"/>
    </location>
</feature>
<dbReference type="GO" id="GO:0009252">
    <property type="term" value="P:peptidoglycan biosynthetic process"/>
    <property type="evidence" value="ECO:0007669"/>
    <property type="project" value="UniProtKB-KW"/>
</dbReference>
<evidence type="ECO:0000256" key="1">
    <source>
        <dbReference type="ARBA" id="ARBA00004651"/>
    </source>
</evidence>
<keyword evidence="7 21" id="KW-0812">Transmembrane</keyword>
<keyword evidence="5" id="KW-0328">Glycosyltransferase</keyword>
<evidence type="ECO:0000256" key="9">
    <source>
        <dbReference type="ARBA" id="ARBA00022984"/>
    </source>
</evidence>
<protein>
    <recommendedName>
        <fullName evidence="17">Probable peptidoglycan glycosyltransferase FtsW</fullName>
        <ecNumber evidence="19">2.4.99.28</ecNumber>
    </recommendedName>
    <alternativeName>
        <fullName evidence="18">Cell division protein FtsW</fullName>
    </alternativeName>
    <alternativeName>
        <fullName evidence="15">Cell wall polymerase</fullName>
    </alternativeName>
    <alternativeName>
        <fullName evidence="14">Peptidoglycan polymerase</fullName>
    </alternativeName>
</protein>
<evidence type="ECO:0000256" key="20">
    <source>
        <dbReference type="ARBA" id="ARBA00049902"/>
    </source>
</evidence>
<feature type="transmembrane region" description="Helical" evidence="21">
    <location>
        <begin position="76"/>
        <end position="94"/>
    </location>
</feature>
<dbReference type="GO" id="GO:0005886">
    <property type="term" value="C:plasma membrane"/>
    <property type="evidence" value="ECO:0007669"/>
    <property type="project" value="UniProtKB-SubCell"/>
</dbReference>
<evidence type="ECO:0000313" key="23">
    <source>
        <dbReference type="Proteomes" id="UP000648239"/>
    </source>
</evidence>
<keyword evidence="4" id="KW-0132">Cell division</keyword>
<feature type="transmembrane region" description="Helical" evidence="21">
    <location>
        <begin position="165"/>
        <end position="182"/>
    </location>
</feature>
<evidence type="ECO:0000256" key="21">
    <source>
        <dbReference type="SAM" id="Phobius"/>
    </source>
</evidence>
<accession>A0A8J7CE90</accession>
<dbReference type="InterPro" id="IPR001182">
    <property type="entry name" value="FtsW/RodA"/>
</dbReference>
<evidence type="ECO:0000256" key="14">
    <source>
        <dbReference type="ARBA" id="ARBA00032370"/>
    </source>
</evidence>
<dbReference type="InterPro" id="IPR013437">
    <property type="entry name" value="FtsW"/>
</dbReference>